<feature type="compositionally biased region" description="Low complexity" evidence="1">
    <location>
        <begin position="84"/>
        <end position="99"/>
    </location>
</feature>
<feature type="compositionally biased region" description="Polar residues" evidence="1">
    <location>
        <begin position="1"/>
        <end position="13"/>
    </location>
</feature>
<dbReference type="EMBL" id="DUGH01000006">
    <property type="protein sequence ID" value="HIH15821.1"/>
    <property type="molecule type" value="Genomic_DNA"/>
</dbReference>
<evidence type="ECO:0000313" key="2">
    <source>
        <dbReference type="EMBL" id="HIH15821.1"/>
    </source>
</evidence>
<evidence type="ECO:0000313" key="4">
    <source>
        <dbReference type="Proteomes" id="UP000564964"/>
    </source>
</evidence>
<dbReference type="AlphaFoldDB" id="A0A7J4JDI4"/>
<protein>
    <submittedName>
        <fullName evidence="2">Uncharacterized protein</fullName>
    </submittedName>
</protein>
<comment type="caution">
    <text evidence="2">The sequence shown here is derived from an EMBL/GenBank/DDBJ whole genome shotgun (WGS) entry which is preliminary data.</text>
</comment>
<evidence type="ECO:0000256" key="1">
    <source>
        <dbReference type="SAM" id="MobiDB-lite"/>
    </source>
</evidence>
<name>A0A7J4JDI4_9ARCH</name>
<proteinExistence type="predicted"/>
<reference evidence="3" key="2">
    <citation type="submission" date="2021-03" db="EMBL/GenBank/DDBJ databases">
        <authorList>
            <person name="Jaffe A."/>
        </authorList>
    </citation>
    <scope>NUCLEOTIDE SEQUENCE</scope>
    <source>
        <strain evidence="3">RIFCSPLOWO2_01_FULL_58_19</strain>
    </source>
</reference>
<gene>
    <name evidence="2" type="ORF">HA252_00235</name>
    <name evidence="3" type="ORF">J4203_04040</name>
</gene>
<dbReference type="EMBL" id="JAGVWE010000004">
    <property type="protein sequence ID" value="MBS3063017.1"/>
    <property type="molecule type" value="Genomic_DNA"/>
</dbReference>
<accession>A0A7J4JDI4</accession>
<sequence length="292" mass="32924">MGMEPKSSSSGQLPQPGLKSAAEQVLLKNLQALEAELNETTSLKRKDELLQQISLLKEQLIRLQGPEYSVLQRENKELKARLSGPEGNPAARPGAGPEAPDLQKRLRLYALLLKKYAAVVNAAERKTVGEVKALVNKDDLTVDSFVSQFKREGYSFDAHYLAVAEQVFNAIVKDIDFVKADVELNFWLSPAEIVRERVADDEDLAVFLCSCLYALGDEKAEVVIAELENLSTHAFVVTYYGTQFLLLDPTQRIPFNRFLGDKKRVLREYAFEGSPLKKFLYKFNAKDYEQFL</sequence>
<evidence type="ECO:0000313" key="3">
    <source>
        <dbReference type="EMBL" id="MBS3063017.1"/>
    </source>
</evidence>
<feature type="region of interest" description="Disordered" evidence="1">
    <location>
        <begin position="80"/>
        <end position="99"/>
    </location>
</feature>
<dbReference type="Gene3D" id="3.10.620.30">
    <property type="match status" value="1"/>
</dbReference>
<reference evidence="3" key="3">
    <citation type="submission" date="2021-05" db="EMBL/GenBank/DDBJ databases">
        <title>Protein family content uncovers lineage relationships and bacterial pathway maintenance mechanisms in DPANN archaea.</title>
        <authorList>
            <person name="Castelle C.J."/>
            <person name="Meheust R."/>
            <person name="Jaffe A.L."/>
            <person name="Seitz K."/>
            <person name="Gong X."/>
            <person name="Baker B.J."/>
            <person name="Banfield J.F."/>
        </authorList>
    </citation>
    <scope>NUCLEOTIDE SEQUENCE</scope>
    <source>
        <strain evidence="3">RIFCSPLOWO2_01_FULL_58_19</strain>
    </source>
</reference>
<feature type="region of interest" description="Disordered" evidence="1">
    <location>
        <begin position="1"/>
        <end position="20"/>
    </location>
</feature>
<dbReference type="Proteomes" id="UP000678237">
    <property type="component" value="Unassembled WGS sequence"/>
</dbReference>
<dbReference type="Proteomes" id="UP000564964">
    <property type="component" value="Unassembled WGS sequence"/>
</dbReference>
<reference evidence="2" key="1">
    <citation type="journal article" date="2020" name="bioRxiv">
        <title>A rank-normalized archaeal taxonomy based on genome phylogeny resolves widespread incomplete and uneven classifications.</title>
        <authorList>
            <person name="Rinke C."/>
            <person name="Chuvochina M."/>
            <person name="Mussig A.J."/>
            <person name="Chaumeil P.-A."/>
            <person name="Waite D.W."/>
            <person name="Whitman W.B."/>
            <person name="Parks D.H."/>
            <person name="Hugenholtz P."/>
        </authorList>
    </citation>
    <scope>NUCLEOTIDE SEQUENCE</scope>
    <source>
        <strain evidence="2">UBA10219</strain>
    </source>
</reference>
<organism evidence="2 4">
    <name type="scientific">Candidatus Iainarchaeum sp</name>
    <dbReference type="NCBI Taxonomy" id="3101447"/>
    <lineage>
        <taxon>Archaea</taxon>
        <taxon>Candidatus Iainarchaeota</taxon>
        <taxon>Candidatus Iainarchaeia</taxon>
        <taxon>Candidatus Iainarchaeales</taxon>
        <taxon>Candidatus Iainarchaeaceae</taxon>
        <taxon>Candidatus Iainarchaeum</taxon>
    </lineage>
</organism>